<sequence length="53" mass="6076">MGHPVNGRSSECSPQAVQVSMAPSSILILIWIILGCSFNYFLKFPFLLFRFRR</sequence>
<dbReference type="EMBL" id="GBXM01042709">
    <property type="protein sequence ID" value="JAH65868.1"/>
    <property type="molecule type" value="Transcribed_RNA"/>
</dbReference>
<keyword evidence="1" id="KW-0472">Membrane</keyword>
<keyword evidence="1" id="KW-1133">Transmembrane helix</keyword>
<keyword evidence="1" id="KW-0812">Transmembrane</keyword>
<proteinExistence type="predicted"/>
<protein>
    <submittedName>
        <fullName evidence="2">Uncharacterized protein</fullName>
    </submittedName>
</protein>
<reference evidence="2" key="1">
    <citation type="submission" date="2014-11" db="EMBL/GenBank/DDBJ databases">
        <authorList>
            <person name="Amaro Gonzalez C."/>
        </authorList>
    </citation>
    <scope>NUCLEOTIDE SEQUENCE</scope>
</reference>
<name>A0A0E9ULP0_ANGAN</name>
<evidence type="ECO:0000256" key="1">
    <source>
        <dbReference type="SAM" id="Phobius"/>
    </source>
</evidence>
<dbReference type="AlphaFoldDB" id="A0A0E9ULP0"/>
<reference evidence="2" key="2">
    <citation type="journal article" date="2015" name="Fish Shellfish Immunol.">
        <title>Early steps in the European eel (Anguilla anguilla)-Vibrio vulnificus interaction in the gills: Role of the RtxA13 toxin.</title>
        <authorList>
            <person name="Callol A."/>
            <person name="Pajuelo D."/>
            <person name="Ebbesson L."/>
            <person name="Teles M."/>
            <person name="MacKenzie S."/>
            <person name="Amaro C."/>
        </authorList>
    </citation>
    <scope>NUCLEOTIDE SEQUENCE</scope>
</reference>
<organism evidence="2">
    <name type="scientific">Anguilla anguilla</name>
    <name type="common">European freshwater eel</name>
    <name type="synonym">Muraena anguilla</name>
    <dbReference type="NCBI Taxonomy" id="7936"/>
    <lineage>
        <taxon>Eukaryota</taxon>
        <taxon>Metazoa</taxon>
        <taxon>Chordata</taxon>
        <taxon>Craniata</taxon>
        <taxon>Vertebrata</taxon>
        <taxon>Euteleostomi</taxon>
        <taxon>Actinopterygii</taxon>
        <taxon>Neopterygii</taxon>
        <taxon>Teleostei</taxon>
        <taxon>Anguilliformes</taxon>
        <taxon>Anguillidae</taxon>
        <taxon>Anguilla</taxon>
    </lineage>
</organism>
<evidence type="ECO:0000313" key="2">
    <source>
        <dbReference type="EMBL" id="JAH65868.1"/>
    </source>
</evidence>
<feature type="transmembrane region" description="Helical" evidence="1">
    <location>
        <begin position="26"/>
        <end position="49"/>
    </location>
</feature>
<accession>A0A0E9ULP0</accession>